<dbReference type="EMBL" id="CM042018">
    <property type="protein sequence ID" value="KAI3829352.1"/>
    <property type="molecule type" value="Genomic_DNA"/>
</dbReference>
<gene>
    <name evidence="1" type="ORF">L1987_03472</name>
</gene>
<sequence>MFMDPAKHAKLDCGYMSPEYVMHGHFSVKSDVFSLGVMLLEIISGKKNTTVLQPGDTDLLCHAWSKWKNGDALGIVDSNLVDSISEIEALRCINIALLCVQEDDELRPSMASVVLMLSSYSVPLLVPESPPFVSRKRVRFTPSEQLVSHNSICTDWLSDASLITDVHPR</sequence>
<reference evidence="2" key="1">
    <citation type="journal article" date="2022" name="Mol. Ecol. Resour.">
        <title>The genomes of chicory, endive, great burdock and yacon provide insights into Asteraceae palaeo-polyploidization history and plant inulin production.</title>
        <authorList>
            <person name="Fan W."/>
            <person name="Wang S."/>
            <person name="Wang H."/>
            <person name="Wang A."/>
            <person name="Jiang F."/>
            <person name="Liu H."/>
            <person name="Zhao H."/>
            <person name="Xu D."/>
            <person name="Zhang Y."/>
        </authorList>
    </citation>
    <scope>NUCLEOTIDE SEQUENCE [LARGE SCALE GENOMIC DNA]</scope>
    <source>
        <strain evidence="2">cv. Yunnan</strain>
    </source>
</reference>
<evidence type="ECO:0000313" key="2">
    <source>
        <dbReference type="Proteomes" id="UP001056120"/>
    </source>
</evidence>
<evidence type="ECO:0000313" key="1">
    <source>
        <dbReference type="EMBL" id="KAI3829352.1"/>
    </source>
</evidence>
<reference evidence="1 2" key="2">
    <citation type="journal article" date="2022" name="Mol. Ecol. Resour.">
        <title>The genomes of chicory, endive, great burdock and yacon provide insights into Asteraceae paleo-polyploidization history and plant inulin production.</title>
        <authorList>
            <person name="Fan W."/>
            <person name="Wang S."/>
            <person name="Wang H."/>
            <person name="Wang A."/>
            <person name="Jiang F."/>
            <person name="Liu H."/>
            <person name="Zhao H."/>
            <person name="Xu D."/>
            <person name="Zhang Y."/>
        </authorList>
    </citation>
    <scope>NUCLEOTIDE SEQUENCE [LARGE SCALE GENOMIC DNA]</scope>
    <source>
        <strain evidence="2">cv. Yunnan</strain>
        <tissue evidence="1">Leaves</tissue>
    </source>
</reference>
<comment type="caution">
    <text evidence="1">The sequence shown here is derived from an EMBL/GenBank/DDBJ whole genome shotgun (WGS) entry which is preliminary data.</text>
</comment>
<protein>
    <submittedName>
        <fullName evidence="1">Uncharacterized protein</fullName>
    </submittedName>
</protein>
<name>A0ACB9KAM5_9ASTR</name>
<proteinExistence type="predicted"/>
<dbReference type="Proteomes" id="UP001056120">
    <property type="component" value="Linkage Group LG01"/>
</dbReference>
<organism evidence="1 2">
    <name type="scientific">Smallanthus sonchifolius</name>
    <dbReference type="NCBI Taxonomy" id="185202"/>
    <lineage>
        <taxon>Eukaryota</taxon>
        <taxon>Viridiplantae</taxon>
        <taxon>Streptophyta</taxon>
        <taxon>Embryophyta</taxon>
        <taxon>Tracheophyta</taxon>
        <taxon>Spermatophyta</taxon>
        <taxon>Magnoliopsida</taxon>
        <taxon>eudicotyledons</taxon>
        <taxon>Gunneridae</taxon>
        <taxon>Pentapetalae</taxon>
        <taxon>asterids</taxon>
        <taxon>campanulids</taxon>
        <taxon>Asterales</taxon>
        <taxon>Asteraceae</taxon>
        <taxon>Asteroideae</taxon>
        <taxon>Heliantheae alliance</taxon>
        <taxon>Millerieae</taxon>
        <taxon>Smallanthus</taxon>
    </lineage>
</organism>
<keyword evidence="2" id="KW-1185">Reference proteome</keyword>
<accession>A0ACB9KAM5</accession>